<feature type="chain" id="PRO_5041271097" evidence="1">
    <location>
        <begin position="24"/>
        <end position="222"/>
    </location>
</feature>
<dbReference type="SUPFAM" id="SSF49482">
    <property type="entry name" value="Aromatic compound dioxygenase"/>
    <property type="match status" value="1"/>
</dbReference>
<protein>
    <submittedName>
        <fullName evidence="2">Aromatic compound dioxygenase</fullName>
    </submittedName>
</protein>
<keyword evidence="3" id="KW-1185">Reference proteome</keyword>
<evidence type="ECO:0000313" key="2">
    <source>
        <dbReference type="EMBL" id="KAK0465453.1"/>
    </source>
</evidence>
<proteinExistence type="predicted"/>
<keyword evidence="2" id="KW-0560">Oxidoreductase</keyword>
<organism evidence="2 3">
    <name type="scientific">Armillaria tabescens</name>
    <name type="common">Ringless honey mushroom</name>
    <name type="synonym">Agaricus tabescens</name>
    <dbReference type="NCBI Taxonomy" id="1929756"/>
    <lineage>
        <taxon>Eukaryota</taxon>
        <taxon>Fungi</taxon>
        <taxon>Dikarya</taxon>
        <taxon>Basidiomycota</taxon>
        <taxon>Agaricomycotina</taxon>
        <taxon>Agaricomycetes</taxon>
        <taxon>Agaricomycetidae</taxon>
        <taxon>Agaricales</taxon>
        <taxon>Marasmiineae</taxon>
        <taxon>Physalacriaceae</taxon>
        <taxon>Desarmillaria</taxon>
    </lineage>
</organism>
<comment type="caution">
    <text evidence="2">The sequence shown here is derived from an EMBL/GenBank/DDBJ whole genome shotgun (WGS) entry which is preliminary data.</text>
</comment>
<gene>
    <name evidence="2" type="ORF">EV420DRAFT_959910</name>
</gene>
<keyword evidence="1" id="KW-0732">Signal</keyword>
<dbReference type="AlphaFoldDB" id="A0AA39NGZ3"/>
<name>A0AA39NGZ3_ARMTA</name>
<dbReference type="EMBL" id="JAUEPS010000005">
    <property type="protein sequence ID" value="KAK0465453.1"/>
    <property type="molecule type" value="Genomic_DNA"/>
</dbReference>
<dbReference type="RefSeq" id="XP_060336501.1">
    <property type="nucleotide sequence ID" value="XM_060484157.1"/>
</dbReference>
<dbReference type="Gene3D" id="2.60.130.10">
    <property type="entry name" value="Aromatic compound dioxygenase"/>
    <property type="match status" value="1"/>
</dbReference>
<sequence>MQFTSFISLAVLSVGLLIGQCAALPTSRSSASSNACVLSPDVARTDYVANPPVRQDVTDGQVGIAFTLDITVMDVTTCEPFSNAMVELWSPNALGEYGNFLRGAFTTASNGVAEFQTIFPGYTSDGANHMNIAVHQTSDISSPIVHTGELFFTDPWTNIIAMSTPYNQNTNTRIMDAQDPDYATANSNGSNAIISVLSIQDDWPEGIIGTITVGVNPSKLAV</sequence>
<dbReference type="GeneID" id="85367705"/>
<dbReference type="PANTHER" id="PTHR34315">
    <property type="match status" value="1"/>
</dbReference>
<dbReference type="GO" id="GO:0016702">
    <property type="term" value="F:oxidoreductase activity, acting on single donors with incorporation of molecular oxygen, incorporation of two atoms of oxygen"/>
    <property type="evidence" value="ECO:0007669"/>
    <property type="project" value="InterPro"/>
</dbReference>
<dbReference type="Proteomes" id="UP001175211">
    <property type="component" value="Unassembled WGS sequence"/>
</dbReference>
<evidence type="ECO:0000313" key="3">
    <source>
        <dbReference type="Proteomes" id="UP001175211"/>
    </source>
</evidence>
<keyword evidence="2" id="KW-0223">Dioxygenase</keyword>
<dbReference type="PANTHER" id="PTHR34315:SF1">
    <property type="entry name" value="INTRADIOL RING-CLEAVAGE DIOXYGENASES DOMAIN-CONTAINING PROTEIN-RELATED"/>
    <property type="match status" value="1"/>
</dbReference>
<evidence type="ECO:0000256" key="1">
    <source>
        <dbReference type="SAM" id="SignalP"/>
    </source>
</evidence>
<dbReference type="GO" id="GO:0005506">
    <property type="term" value="F:iron ion binding"/>
    <property type="evidence" value="ECO:0007669"/>
    <property type="project" value="InterPro"/>
</dbReference>
<feature type="signal peptide" evidence="1">
    <location>
        <begin position="1"/>
        <end position="23"/>
    </location>
</feature>
<dbReference type="InterPro" id="IPR015889">
    <property type="entry name" value="Intradiol_dOase_core"/>
</dbReference>
<accession>A0AA39NGZ3</accession>
<reference evidence="2" key="1">
    <citation type="submission" date="2023-06" db="EMBL/GenBank/DDBJ databases">
        <authorList>
            <consortium name="Lawrence Berkeley National Laboratory"/>
            <person name="Ahrendt S."/>
            <person name="Sahu N."/>
            <person name="Indic B."/>
            <person name="Wong-Bajracharya J."/>
            <person name="Merenyi Z."/>
            <person name="Ke H.-M."/>
            <person name="Monk M."/>
            <person name="Kocsube S."/>
            <person name="Drula E."/>
            <person name="Lipzen A."/>
            <person name="Balint B."/>
            <person name="Henrissat B."/>
            <person name="Andreopoulos B."/>
            <person name="Martin F.M."/>
            <person name="Harder C.B."/>
            <person name="Rigling D."/>
            <person name="Ford K.L."/>
            <person name="Foster G.D."/>
            <person name="Pangilinan J."/>
            <person name="Papanicolaou A."/>
            <person name="Barry K."/>
            <person name="LaButti K."/>
            <person name="Viragh M."/>
            <person name="Koriabine M."/>
            <person name="Yan M."/>
            <person name="Riley R."/>
            <person name="Champramary S."/>
            <person name="Plett K.L."/>
            <person name="Tsai I.J."/>
            <person name="Slot J."/>
            <person name="Sipos G."/>
            <person name="Plett J."/>
            <person name="Nagy L.G."/>
            <person name="Grigoriev I.V."/>
        </authorList>
    </citation>
    <scope>NUCLEOTIDE SEQUENCE</scope>
    <source>
        <strain evidence="2">CCBAS 213</strain>
    </source>
</reference>